<dbReference type="OrthoDB" id="5988651at2759"/>
<evidence type="ECO:0008006" key="4">
    <source>
        <dbReference type="Google" id="ProtNLM"/>
    </source>
</evidence>
<evidence type="ECO:0000313" key="2">
    <source>
        <dbReference type="EMBL" id="KAF2099820.1"/>
    </source>
</evidence>
<reference evidence="2" key="1">
    <citation type="journal article" date="2020" name="Stud. Mycol.">
        <title>101 Dothideomycetes genomes: a test case for predicting lifestyles and emergence of pathogens.</title>
        <authorList>
            <person name="Haridas S."/>
            <person name="Albert R."/>
            <person name="Binder M."/>
            <person name="Bloem J."/>
            <person name="Labutti K."/>
            <person name="Salamov A."/>
            <person name="Andreopoulos B."/>
            <person name="Baker S."/>
            <person name="Barry K."/>
            <person name="Bills G."/>
            <person name="Bluhm B."/>
            <person name="Cannon C."/>
            <person name="Castanera R."/>
            <person name="Culley D."/>
            <person name="Daum C."/>
            <person name="Ezra D."/>
            <person name="Gonzalez J."/>
            <person name="Henrissat B."/>
            <person name="Kuo A."/>
            <person name="Liang C."/>
            <person name="Lipzen A."/>
            <person name="Lutzoni F."/>
            <person name="Magnuson J."/>
            <person name="Mondo S."/>
            <person name="Nolan M."/>
            <person name="Ohm R."/>
            <person name="Pangilinan J."/>
            <person name="Park H.-J."/>
            <person name="Ramirez L."/>
            <person name="Alfaro M."/>
            <person name="Sun H."/>
            <person name="Tritt A."/>
            <person name="Yoshinaga Y."/>
            <person name="Zwiers L.-H."/>
            <person name="Turgeon B."/>
            <person name="Goodwin S."/>
            <person name="Spatafora J."/>
            <person name="Crous P."/>
            <person name="Grigoriev I."/>
        </authorList>
    </citation>
    <scope>NUCLEOTIDE SEQUENCE</scope>
    <source>
        <strain evidence="2">CBS 133067</strain>
    </source>
</reference>
<sequence>MADKKTTRWDQKTPTTKDDSSRIQSAQAQGDKDMSSSGFAARAQSADDENQNDAASSGAGTGGTQGQQGQQSGQK</sequence>
<dbReference type="AlphaFoldDB" id="A0A9P4M7B6"/>
<proteinExistence type="predicted"/>
<gene>
    <name evidence="2" type="ORF">NA57DRAFT_75324</name>
</gene>
<feature type="compositionally biased region" description="Basic and acidic residues" evidence="1">
    <location>
        <begin position="1"/>
        <end position="21"/>
    </location>
</feature>
<feature type="region of interest" description="Disordered" evidence="1">
    <location>
        <begin position="1"/>
        <end position="75"/>
    </location>
</feature>
<comment type="caution">
    <text evidence="2">The sequence shown here is derived from an EMBL/GenBank/DDBJ whole genome shotgun (WGS) entry which is preliminary data.</text>
</comment>
<keyword evidence="3" id="KW-1185">Reference proteome</keyword>
<protein>
    <recommendedName>
        <fullName evidence="4">SMP domain-containing protein</fullName>
    </recommendedName>
</protein>
<evidence type="ECO:0000313" key="3">
    <source>
        <dbReference type="Proteomes" id="UP000799772"/>
    </source>
</evidence>
<dbReference type="EMBL" id="ML978125">
    <property type="protein sequence ID" value="KAF2099820.1"/>
    <property type="molecule type" value="Genomic_DNA"/>
</dbReference>
<dbReference type="Proteomes" id="UP000799772">
    <property type="component" value="Unassembled WGS sequence"/>
</dbReference>
<evidence type="ECO:0000256" key="1">
    <source>
        <dbReference type="SAM" id="MobiDB-lite"/>
    </source>
</evidence>
<organism evidence="2 3">
    <name type="scientific">Rhizodiscina lignyota</name>
    <dbReference type="NCBI Taxonomy" id="1504668"/>
    <lineage>
        <taxon>Eukaryota</taxon>
        <taxon>Fungi</taxon>
        <taxon>Dikarya</taxon>
        <taxon>Ascomycota</taxon>
        <taxon>Pezizomycotina</taxon>
        <taxon>Dothideomycetes</taxon>
        <taxon>Pleosporomycetidae</taxon>
        <taxon>Aulographales</taxon>
        <taxon>Rhizodiscinaceae</taxon>
        <taxon>Rhizodiscina</taxon>
    </lineage>
</organism>
<accession>A0A9P4M7B6</accession>
<name>A0A9P4M7B6_9PEZI</name>